<accession>A0A1G1SZT7</accession>
<dbReference type="RefSeq" id="WP_070729035.1">
    <property type="nucleotide sequence ID" value="NZ_MDZB01000123.1"/>
</dbReference>
<protein>
    <submittedName>
        <fullName evidence="1">Uncharacterized protein</fullName>
    </submittedName>
</protein>
<name>A0A1G1SZT7_9BACT</name>
<evidence type="ECO:0000313" key="2">
    <source>
        <dbReference type="Proteomes" id="UP000176294"/>
    </source>
</evidence>
<reference evidence="1 2" key="1">
    <citation type="submission" date="2016-08" db="EMBL/GenBank/DDBJ databases">
        <title>Hymenobacter coccineus sp. nov., Hymenobacter lapidarius sp. nov. and Hymenobacter glacialis sp. nov., isolated from Antarctic soil.</title>
        <authorList>
            <person name="Sedlacek I."/>
            <person name="Kralova S."/>
            <person name="Kyrova K."/>
            <person name="Maslanova I."/>
            <person name="Stankova E."/>
            <person name="Vrbovska V."/>
            <person name="Nemec M."/>
            <person name="Bartak M."/>
            <person name="Svec P."/>
            <person name="Busse H.-J."/>
            <person name="Pantucek R."/>
        </authorList>
    </citation>
    <scope>NUCLEOTIDE SEQUENCE [LARGE SCALE GENOMIC DNA]</scope>
    <source>
        <strain evidence="1 2">CCM 8643</strain>
    </source>
</reference>
<dbReference type="STRING" id="1908237.BEN47_16780"/>
<keyword evidence="2" id="KW-1185">Reference proteome</keyword>
<dbReference type="Proteomes" id="UP000176294">
    <property type="component" value="Unassembled WGS sequence"/>
</dbReference>
<dbReference type="AlphaFoldDB" id="A0A1G1SZT7"/>
<proteinExistence type="predicted"/>
<evidence type="ECO:0000313" key="1">
    <source>
        <dbReference type="EMBL" id="OGX84132.1"/>
    </source>
</evidence>
<sequence>MSAKSALFKKEVAELRPLLMSRYAEVAVRIDATLDAELLRNAVAGRYTYWDALPTLRILAGKAPMPDGLVLTVPQLQTA</sequence>
<gene>
    <name evidence="1" type="ORF">BEN47_16780</name>
</gene>
<dbReference type="EMBL" id="MDZB01000123">
    <property type="protein sequence ID" value="OGX84132.1"/>
    <property type="molecule type" value="Genomic_DNA"/>
</dbReference>
<comment type="caution">
    <text evidence="1">The sequence shown here is derived from an EMBL/GenBank/DDBJ whole genome shotgun (WGS) entry which is preliminary data.</text>
</comment>
<organism evidence="1 2">
    <name type="scientific">Hymenobacter lapidarius</name>
    <dbReference type="NCBI Taxonomy" id="1908237"/>
    <lineage>
        <taxon>Bacteria</taxon>
        <taxon>Pseudomonadati</taxon>
        <taxon>Bacteroidota</taxon>
        <taxon>Cytophagia</taxon>
        <taxon>Cytophagales</taxon>
        <taxon>Hymenobacteraceae</taxon>
        <taxon>Hymenobacter</taxon>
    </lineage>
</organism>